<evidence type="ECO:0000256" key="1">
    <source>
        <dbReference type="SAM" id="SignalP"/>
    </source>
</evidence>
<dbReference type="AlphaFoldDB" id="A0A1N7K7X0"/>
<keyword evidence="3" id="KW-1185">Reference proteome</keyword>
<feature type="chain" id="PRO_5012907577" evidence="1">
    <location>
        <begin position="20"/>
        <end position="98"/>
    </location>
</feature>
<feature type="signal peptide" evidence="1">
    <location>
        <begin position="1"/>
        <end position="19"/>
    </location>
</feature>
<dbReference type="OrthoDB" id="7859824at2"/>
<dbReference type="RefSeq" id="WP_076527927.1">
    <property type="nucleotide sequence ID" value="NZ_BMEH01000001.1"/>
</dbReference>
<sequence length="98" mass="11095">MVKYSFLIVLVLAACGAQPAPEFFGAERYETSRDGRDYTIFKKANRFEVIRLGYVARGDHDRIRETMLEVVESITKCRIKPNTIQGDSGEMRGSLNCS</sequence>
<keyword evidence="1" id="KW-0732">Signal</keyword>
<dbReference type="EMBL" id="FTOT01000001">
    <property type="protein sequence ID" value="SIS57658.1"/>
    <property type="molecule type" value="Genomic_DNA"/>
</dbReference>
<evidence type="ECO:0000313" key="3">
    <source>
        <dbReference type="Proteomes" id="UP000186141"/>
    </source>
</evidence>
<protein>
    <submittedName>
        <fullName evidence="2">Uncharacterized protein</fullName>
    </submittedName>
</protein>
<gene>
    <name evidence="2" type="ORF">SAMN05421774_101263</name>
</gene>
<name>A0A1N7K7X0_9RHOB</name>
<proteinExistence type="predicted"/>
<organism evidence="2 3">
    <name type="scientific">Gemmobacter megaterium</name>
    <dbReference type="NCBI Taxonomy" id="1086013"/>
    <lineage>
        <taxon>Bacteria</taxon>
        <taxon>Pseudomonadati</taxon>
        <taxon>Pseudomonadota</taxon>
        <taxon>Alphaproteobacteria</taxon>
        <taxon>Rhodobacterales</taxon>
        <taxon>Paracoccaceae</taxon>
        <taxon>Gemmobacter</taxon>
    </lineage>
</organism>
<evidence type="ECO:0000313" key="2">
    <source>
        <dbReference type="EMBL" id="SIS57658.1"/>
    </source>
</evidence>
<reference evidence="2 3" key="1">
    <citation type="submission" date="2017-01" db="EMBL/GenBank/DDBJ databases">
        <authorList>
            <person name="Mah S.A."/>
            <person name="Swanson W.J."/>
            <person name="Moy G.W."/>
            <person name="Vacquier V.D."/>
        </authorList>
    </citation>
    <scope>NUCLEOTIDE SEQUENCE [LARGE SCALE GENOMIC DNA]</scope>
    <source>
        <strain evidence="2 3">DSM 26375</strain>
    </source>
</reference>
<accession>A0A1N7K7X0</accession>
<dbReference type="PROSITE" id="PS51257">
    <property type="entry name" value="PROKAR_LIPOPROTEIN"/>
    <property type="match status" value="1"/>
</dbReference>
<dbReference type="Proteomes" id="UP000186141">
    <property type="component" value="Unassembled WGS sequence"/>
</dbReference>